<feature type="non-terminal residue" evidence="1">
    <location>
        <position position="128"/>
    </location>
</feature>
<evidence type="ECO:0000313" key="1">
    <source>
        <dbReference type="EMBL" id="KAJ2808057.1"/>
    </source>
</evidence>
<feature type="non-terminal residue" evidence="1">
    <location>
        <position position="1"/>
    </location>
</feature>
<accession>A0ACC1LH42</accession>
<keyword evidence="2" id="KW-1185">Reference proteome</keyword>
<name>A0ACC1LH42_9FUNG</name>
<gene>
    <name evidence="1" type="ORF">H4R21_000238</name>
</gene>
<comment type="caution">
    <text evidence="1">The sequence shown here is derived from an EMBL/GenBank/DDBJ whole genome shotgun (WGS) entry which is preliminary data.</text>
</comment>
<dbReference type="Proteomes" id="UP001140087">
    <property type="component" value="Unassembled WGS sequence"/>
</dbReference>
<dbReference type="EMBL" id="JANBUN010000018">
    <property type="protein sequence ID" value="KAJ2808057.1"/>
    <property type="molecule type" value="Genomic_DNA"/>
</dbReference>
<protein>
    <submittedName>
        <fullName evidence="1">Uncharacterized protein</fullName>
    </submittedName>
</protein>
<reference evidence="1" key="1">
    <citation type="submission" date="2022-07" db="EMBL/GenBank/DDBJ databases">
        <title>Phylogenomic reconstructions and comparative analyses of Kickxellomycotina fungi.</title>
        <authorList>
            <person name="Reynolds N.K."/>
            <person name="Stajich J.E."/>
            <person name="Barry K."/>
            <person name="Grigoriev I.V."/>
            <person name="Crous P."/>
            <person name="Smith M.E."/>
        </authorList>
    </citation>
    <scope>NUCLEOTIDE SEQUENCE</scope>
    <source>
        <strain evidence="1">BCRC 34780</strain>
    </source>
</reference>
<evidence type="ECO:0000313" key="2">
    <source>
        <dbReference type="Proteomes" id="UP001140087"/>
    </source>
</evidence>
<sequence>TRTTLWSPSAMSAAHCARCAGRAPLVTWSTRRTASRCTSPRPPAASRCPPRPRSPASPTLRSSGSLPTRPTSPLRLSPPPRRPPRHAVFQSTLLLPAPCQEERAHAWTTAGSSGAVTRCASLLPPRAR</sequence>
<proteinExistence type="predicted"/>
<organism evidence="1 2">
    <name type="scientific">Coemansia helicoidea</name>
    <dbReference type="NCBI Taxonomy" id="1286919"/>
    <lineage>
        <taxon>Eukaryota</taxon>
        <taxon>Fungi</taxon>
        <taxon>Fungi incertae sedis</taxon>
        <taxon>Zoopagomycota</taxon>
        <taxon>Kickxellomycotina</taxon>
        <taxon>Kickxellomycetes</taxon>
        <taxon>Kickxellales</taxon>
        <taxon>Kickxellaceae</taxon>
        <taxon>Coemansia</taxon>
    </lineage>
</organism>